<dbReference type="KEGG" id="lbq:CKQ53_03545"/>
<dbReference type="RefSeq" id="WP_085653238.1">
    <property type="nucleotide sequence ID" value="NZ_CP023009.1"/>
</dbReference>
<keyword evidence="2" id="KW-0001">2Fe-2S</keyword>
<accession>A0AAD0SDZ2</accession>
<feature type="domain" description="BFD-like [2Fe-2S]-binding" evidence="11">
    <location>
        <begin position="2"/>
        <end position="52"/>
    </location>
</feature>
<evidence type="ECO:0000256" key="3">
    <source>
        <dbReference type="ARBA" id="ARBA00022723"/>
    </source>
</evidence>
<dbReference type="GO" id="GO:0051537">
    <property type="term" value="F:2 iron, 2 sulfur cluster binding"/>
    <property type="evidence" value="ECO:0007669"/>
    <property type="project" value="UniProtKB-KW"/>
</dbReference>
<keyword evidence="13" id="KW-1185">Reference proteome</keyword>
<comment type="function">
    <text evidence="9">Required for mobilization of iron from the bacterioferritin (BFR) complex.</text>
</comment>
<evidence type="ECO:0000313" key="13">
    <source>
        <dbReference type="Proteomes" id="UP000263881"/>
    </source>
</evidence>
<keyword evidence="1" id="KW-0813">Transport</keyword>
<keyword evidence="3" id="KW-0479">Metal-binding</keyword>
<dbReference type="Proteomes" id="UP000263881">
    <property type="component" value="Chromosome"/>
</dbReference>
<dbReference type="InterPro" id="IPR052371">
    <property type="entry name" value="BFD-associated_ferredoxin"/>
</dbReference>
<evidence type="ECO:0000313" key="12">
    <source>
        <dbReference type="EMBL" id="AXW86145.1"/>
    </source>
</evidence>
<dbReference type="Gene3D" id="1.10.10.1100">
    <property type="entry name" value="BFD-like [2Fe-2S]-binding domain"/>
    <property type="match status" value="1"/>
</dbReference>
<dbReference type="PANTHER" id="PTHR37424">
    <property type="entry name" value="BACTERIOFERRITIN-ASSOCIATED FERREDOXIN"/>
    <property type="match status" value="1"/>
</dbReference>
<dbReference type="NCBIfam" id="NF007803">
    <property type="entry name" value="PRK10509.1"/>
    <property type="match status" value="1"/>
</dbReference>
<evidence type="ECO:0000256" key="6">
    <source>
        <dbReference type="ARBA" id="ARBA00023014"/>
    </source>
</evidence>
<evidence type="ECO:0000259" key="11">
    <source>
        <dbReference type="Pfam" id="PF04324"/>
    </source>
</evidence>
<reference evidence="12 13" key="1">
    <citation type="submission" date="2017-08" db="EMBL/GenBank/DDBJ databases">
        <title>Comparative genomics of bacteria isolated from necrotic lesions of AOD affected trees.</title>
        <authorList>
            <person name="Doonan J."/>
            <person name="Denman S."/>
            <person name="McDonald J.E."/>
        </authorList>
    </citation>
    <scope>NUCLEOTIDE SEQUENCE [LARGE SCALE GENOMIC DNA]</scope>
    <source>
        <strain evidence="12 13">477</strain>
    </source>
</reference>
<dbReference type="AlphaFoldDB" id="A0AAD0SDZ2"/>
<evidence type="ECO:0000256" key="5">
    <source>
        <dbReference type="ARBA" id="ARBA00023004"/>
    </source>
</evidence>
<protein>
    <recommendedName>
        <fullName evidence="8">Bacterioferritin-associated ferredoxin</fullName>
    </recommendedName>
</protein>
<dbReference type="GO" id="GO:0046872">
    <property type="term" value="F:metal ion binding"/>
    <property type="evidence" value="ECO:0007669"/>
    <property type="project" value="UniProtKB-KW"/>
</dbReference>
<gene>
    <name evidence="12" type="ORF">CKQ53_03545</name>
</gene>
<dbReference type="PANTHER" id="PTHR37424:SF1">
    <property type="entry name" value="BACTERIOFERRITIN-ASSOCIATED FERREDOXIN"/>
    <property type="match status" value="1"/>
</dbReference>
<organism evidence="12 13">
    <name type="scientific">Lonsdalea britannica</name>
    <dbReference type="NCBI Taxonomy" id="1082704"/>
    <lineage>
        <taxon>Bacteria</taxon>
        <taxon>Pseudomonadati</taxon>
        <taxon>Pseudomonadota</taxon>
        <taxon>Gammaproteobacteria</taxon>
        <taxon>Enterobacterales</taxon>
        <taxon>Pectobacteriaceae</taxon>
        <taxon>Lonsdalea</taxon>
    </lineage>
</organism>
<proteinExistence type="inferred from homology"/>
<keyword evidence="5" id="KW-0408">Iron</keyword>
<evidence type="ECO:0000256" key="7">
    <source>
        <dbReference type="ARBA" id="ARBA00034078"/>
    </source>
</evidence>
<evidence type="ECO:0000256" key="2">
    <source>
        <dbReference type="ARBA" id="ARBA00022714"/>
    </source>
</evidence>
<dbReference type="EMBL" id="CP023009">
    <property type="protein sequence ID" value="AXW86145.1"/>
    <property type="molecule type" value="Genomic_DNA"/>
</dbReference>
<dbReference type="InterPro" id="IPR007419">
    <property type="entry name" value="BFD-like_2Fe2S-bd_dom"/>
</dbReference>
<keyword evidence="6" id="KW-0411">Iron-sulfur</keyword>
<evidence type="ECO:0000256" key="8">
    <source>
        <dbReference type="ARBA" id="ARBA00039386"/>
    </source>
</evidence>
<evidence type="ECO:0000256" key="10">
    <source>
        <dbReference type="ARBA" id="ARBA00046332"/>
    </source>
</evidence>
<dbReference type="CDD" id="cd19945">
    <property type="entry name" value="Fer2_BFD"/>
    <property type="match status" value="1"/>
</dbReference>
<comment type="cofactor">
    <cofactor evidence="7">
        <name>[2Fe-2S] cluster</name>
        <dbReference type="ChEBI" id="CHEBI:190135"/>
    </cofactor>
</comment>
<dbReference type="InterPro" id="IPR041854">
    <property type="entry name" value="BFD-like_2Fe2S-bd_dom_sf"/>
</dbReference>
<name>A0AAD0SDZ2_9GAMM</name>
<evidence type="ECO:0000256" key="9">
    <source>
        <dbReference type="ARBA" id="ARBA00046130"/>
    </source>
</evidence>
<dbReference type="Pfam" id="PF04324">
    <property type="entry name" value="Fer2_BFD"/>
    <property type="match status" value="1"/>
</dbReference>
<comment type="similarity">
    <text evidence="10">Belongs to the Bfd family.</text>
</comment>
<evidence type="ECO:0000256" key="4">
    <source>
        <dbReference type="ARBA" id="ARBA00022982"/>
    </source>
</evidence>
<keyword evidence="4" id="KW-0249">Electron transport</keyword>
<evidence type="ECO:0000256" key="1">
    <source>
        <dbReference type="ARBA" id="ARBA00022448"/>
    </source>
</evidence>
<sequence length="64" mass="7487">MYVCLCNAITDKAIRRVVHQHHPQSLQHLKQLIPIGTECGKCLRHAREILQEEKERLPELYKVA</sequence>